<feature type="chain" id="PRO_5001641088" description="Barwin domain-containing protein" evidence="1">
    <location>
        <begin position="19"/>
        <end position="128"/>
    </location>
</feature>
<gene>
    <name evidence="2" type="ORF">BOTBODRAFT_59582</name>
</gene>
<evidence type="ECO:0000256" key="1">
    <source>
        <dbReference type="SAM" id="SignalP"/>
    </source>
</evidence>
<dbReference type="EMBL" id="KL198096">
    <property type="protein sequence ID" value="KDQ08031.1"/>
    <property type="molecule type" value="Genomic_DNA"/>
</dbReference>
<protein>
    <recommendedName>
        <fullName evidence="4">Barwin domain-containing protein</fullName>
    </recommendedName>
</protein>
<reference evidence="3" key="1">
    <citation type="journal article" date="2014" name="Proc. Natl. Acad. Sci. U.S.A.">
        <title>Extensive sampling of basidiomycete genomes demonstrates inadequacy of the white-rot/brown-rot paradigm for wood decay fungi.</title>
        <authorList>
            <person name="Riley R."/>
            <person name="Salamov A.A."/>
            <person name="Brown D.W."/>
            <person name="Nagy L.G."/>
            <person name="Floudas D."/>
            <person name="Held B.W."/>
            <person name="Levasseur A."/>
            <person name="Lombard V."/>
            <person name="Morin E."/>
            <person name="Otillar R."/>
            <person name="Lindquist E.A."/>
            <person name="Sun H."/>
            <person name="LaButti K.M."/>
            <person name="Schmutz J."/>
            <person name="Jabbour D."/>
            <person name="Luo H."/>
            <person name="Baker S.E."/>
            <person name="Pisabarro A.G."/>
            <person name="Walton J.D."/>
            <person name="Blanchette R.A."/>
            <person name="Henrissat B."/>
            <person name="Martin F."/>
            <person name="Cullen D."/>
            <person name="Hibbett D.S."/>
            <person name="Grigoriev I.V."/>
        </authorList>
    </citation>
    <scope>NUCLEOTIDE SEQUENCE [LARGE SCALE GENOMIC DNA]</scope>
    <source>
        <strain evidence="3">FD-172 SS1</strain>
    </source>
</reference>
<dbReference type="CDD" id="cd22191">
    <property type="entry name" value="DPBB_RlpA_EXP_N-like"/>
    <property type="match status" value="1"/>
</dbReference>
<name>A0A067M8W8_BOTB1</name>
<proteinExistence type="predicted"/>
<keyword evidence="1" id="KW-0732">Signal</keyword>
<keyword evidence="3" id="KW-1185">Reference proteome</keyword>
<evidence type="ECO:0008006" key="4">
    <source>
        <dbReference type="Google" id="ProtNLM"/>
    </source>
</evidence>
<feature type="signal peptide" evidence="1">
    <location>
        <begin position="1"/>
        <end position="18"/>
    </location>
</feature>
<evidence type="ECO:0000313" key="2">
    <source>
        <dbReference type="EMBL" id="KDQ08031.1"/>
    </source>
</evidence>
<dbReference type="AlphaFoldDB" id="A0A067M8W8"/>
<dbReference type="HOGENOM" id="CLU_1970168_0_0_1"/>
<dbReference type="Gene3D" id="2.40.40.10">
    <property type="entry name" value="RlpA-like domain"/>
    <property type="match status" value="1"/>
</dbReference>
<dbReference type="OrthoDB" id="4766641at2759"/>
<dbReference type="InterPro" id="IPR036908">
    <property type="entry name" value="RlpA-like_sf"/>
</dbReference>
<accession>A0A067M8W8</accession>
<evidence type="ECO:0000313" key="3">
    <source>
        <dbReference type="Proteomes" id="UP000027195"/>
    </source>
</evidence>
<dbReference type="SUPFAM" id="SSF50685">
    <property type="entry name" value="Barwin-like endoglucanases"/>
    <property type="match status" value="1"/>
</dbReference>
<dbReference type="InParanoid" id="A0A067M8W8"/>
<sequence>MHFSTLLLTAFAATAAYACTSCPHPGTFSGNIAGYPSATENYCGVTLTSSQVGASISNSFLDPPDESPCGEAITVTLTSDGKTTQAIVVNFGNSLSVGDVNLTTNGLAALAPDSDPNHGTGPGSWTFN</sequence>
<organism evidence="2 3">
    <name type="scientific">Botryobasidium botryosum (strain FD-172 SS1)</name>
    <dbReference type="NCBI Taxonomy" id="930990"/>
    <lineage>
        <taxon>Eukaryota</taxon>
        <taxon>Fungi</taxon>
        <taxon>Dikarya</taxon>
        <taxon>Basidiomycota</taxon>
        <taxon>Agaricomycotina</taxon>
        <taxon>Agaricomycetes</taxon>
        <taxon>Cantharellales</taxon>
        <taxon>Botryobasidiaceae</taxon>
        <taxon>Botryobasidium</taxon>
    </lineage>
</organism>
<dbReference type="Proteomes" id="UP000027195">
    <property type="component" value="Unassembled WGS sequence"/>
</dbReference>